<dbReference type="SUPFAM" id="SSF53756">
    <property type="entry name" value="UDP-Glycosyltransferase/glycogen phosphorylase"/>
    <property type="match status" value="1"/>
</dbReference>
<sequence length="365" mass="42844">MKIIFHLPFEPDKSRHSASQIRPFKMIEAFESNGFEVVVILGTSSTRKKQITEIKQRIIDGEKFDFVYSESSTMPTMLTDSHHLPTYPFLDFSFFAFLKRNQIPIGLFYRDIHWKFEHYKINSFKKVVTNIFYKIDLIFYRFLLDVLFLPSTEMGGYIPELKSLTKISLPPGCDISPIRNIKRSDKKKSVNILYVGGIGDLYNLQMLLTTLCNLKNKRIQFTLCTRETDYDKFKDLYQKYFVYENIHLVHANGQELTKLYEENDICCLFVKPTEYWNFAMPVKLFEYISYKKPILAVKGTAVGNYVEEKGIGWVLDYKPDQLELFFYHILSNNFRDIFHQNVQRTARGNTWKSRAASVANSLINS</sequence>
<keyword evidence="3" id="KW-1185">Reference proteome</keyword>
<accession>A0A514CN36</accession>
<reference evidence="2 3" key="1">
    <citation type="submission" date="2019-06" db="EMBL/GenBank/DDBJ databases">
        <title>Echinicola alkalisoli sp. nov. isolated from saline soil.</title>
        <authorList>
            <person name="Sun J.-Q."/>
            <person name="Xu L."/>
        </authorList>
    </citation>
    <scope>NUCLEOTIDE SEQUENCE [LARGE SCALE GENOMIC DNA]</scope>
    <source>
        <strain evidence="2 3">LN3S3</strain>
    </source>
</reference>
<feature type="domain" description="Glycosyl transferase family 1" evidence="1">
    <location>
        <begin position="186"/>
        <end position="324"/>
    </location>
</feature>
<dbReference type="GO" id="GO:0016757">
    <property type="term" value="F:glycosyltransferase activity"/>
    <property type="evidence" value="ECO:0007669"/>
    <property type="project" value="InterPro"/>
</dbReference>
<dbReference type="OrthoDB" id="1450439at2"/>
<evidence type="ECO:0000313" key="3">
    <source>
        <dbReference type="Proteomes" id="UP000316614"/>
    </source>
</evidence>
<dbReference type="KEGG" id="echi:FKX85_20295"/>
<dbReference type="Proteomes" id="UP000316614">
    <property type="component" value="Chromosome"/>
</dbReference>
<dbReference type="AlphaFoldDB" id="A0A514CN36"/>
<dbReference type="InterPro" id="IPR001296">
    <property type="entry name" value="Glyco_trans_1"/>
</dbReference>
<evidence type="ECO:0000259" key="1">
    <source>
        <dbReference type="Pfam" id="PF00534"/>
    </source>
</evidence>
<dbReference type="EMBL" id="CP041253">
    <property type="protein sequence ID" value="QDH81243.1"/>
    <property type="molecule type" value="Genomic_DNA"/>
</dbReference>
<evidence type="ECO:0000313" key="2">
    <source>
        <dbReference type="EMBL" id="QDH81243.1"/>
    </source>
</evidence>
<keyword evidence="2" id="KW-0808">Transferase</keyword>
<name>A0A514CN36_9BACT</name>
<protein>
    <submittedName>
        <fullName evidence="2">Glycosyltransferase family 4 protein</fullName>
    </submittedName>
</protein>
<proteinExistence type="predicted"/>
<organism evidence="2 3">
    <name type="scientific">Echinicola soli</name>
    <dbReference type="NCBI Taxonomy" id="2591634"/>
    <lineage>
        <taxon>Bacteria</taxon>
        <taxon>Pseudomonadati</taxon>
        <taxon>Bacteroidota</taxon>
        <taxon>Cytophagia</taxon>
        <taxon>Cytophagales</taxon>
        <taxon>Cyclobacteriaceae</taxon>
        <taxon>Echinicola</taxon>
    </lineage>
</organism>
<dbReference type="Gene3D" id="3.40.50.2000">
    <property type="entry name" value="Glycogen Phosphorylase B"/>
    <property type="match status" value="1"/>
</dbReference>
<dbReference type="RefSeq" id="WP_141616458.1">
    <property type="nucleotide sequence ID" value="NZ_CP041253.1"/>
</dbReference>
<gene>
    <name evidence="2" type="ORF">FKX85_20295</name>
</gene>
<dbReference type="Pfam" id="PF00534">
    <property type="entry name" value="Glycos_transf_1"/>
    <property type="match status" value="1"/>
</dbReference>